<name>A0A250XIM4_9CHLO</name>
<organism evidence="1 2">
    <name type="scientific">Chlamydomonas eustigma</name>
    <dbReference type="NCBI Taxonomy" id="1157962"/>
    <lineage>
        <taxon>Eukaryota</taxon>
        <taxon>Viridiplantae</taxon>
        <taxon>Chlorophyta</taxon>
        <taxon>core chlorophytes</taxon>
        <taxon>Chlorophyceae</taxon>
        <taxon>CS clade</taxon>
        <taxon>Chlamydomonadales</taxon>
        <taxon>Chlamydomonadaceae</taxon>
        <taxon>Chlamydomonas</taxon>
    </lineage>
</organism>
<comment type="caution">
    <text evidence="1">The sequence shown here is derived from an EMBL/GenBank/DDBJ whole genome shotgun (WGS) entry which is preliminary data.</text>
</comment>
<evidence type="ECO:0000313" key="2">
    <source>
        <dbReference type="Proteomes" id="UP000232323"/>
    </source>
</evidence>
<gene>
    <name evidence="1" type="ORF">CEUSTIGMA_g10364.t1</name>
</gene>
<proteinExistence type="predicted"/>
<sequence length="174" mass="19426">MHLHCKGKLVDLLRSPHLPMPVKMLTEAAAQSNLQMIQPGLGFERDVETSQHKGSCKRMSRDRGLLEHVTLEQAVSLQKEDGASTASFMCWQPPPELDEHLTPREPTAVSWRESGVKRFRLTSLHVAVAGLVLMRLVKQGSARYSLGRRCNHALIPSESSPLCMKPSCRVAMMM</sequence>
<keyword evidence="2" id="KW-1185">Reference proteome</keyword>
<dbReference type="Proteomes" id="UP000232323">
    <property type="component" value="Unassembled WGS sequence"/>
</dbReference>
<dbReference type="AlphaFoldDB" id="A0A250XIM4"/>
<protein>
    <submittedName>
        <fullName evidence="1">Uncharacterized protein</fullName>
    </submittedName>
</protein>
<reference evidence="1 2" key="1">
    <citation type="submission" date="2017-08" db="EMBL/GenBank/DDBJ databases">
        <title>Acidophilic green algal genome provides insights into adaptation to an acidic environment.</title>
        <authorList>
            <person name="Hirooka S."/>
            <person name="Hirose Y."/>
            <person name="Kanesaki Y."/>
            <person name="Higuchi S."/>
            <person name="Fujiwara T."/>
            <person name="Onuma R."/>
            <person name="Era A."/>
            <person name="Ohbayashi R."/>
            <person name="Uzuka A."/>
            <person name="Nozaki H."/>
            <person name="Yoshikawa H."/>
            <person name="Miyagishima S.Y."/>
        </authorList>
    </citation>
    <scope>NUCLEOTIDE SEQUENCE [LARGE SCALE GENOMIC DNA]</scope>
    <source>
        <strain evidence="1 2">NIES-2499</strain>
    </source>
</reference>
<dbReference type="EMBL" id="BEGY01000089">
    <property type="protein sequence ID" value="GAX82937.1"/>
    <property type="molecule type" value="Genomic_DNA"/>
</dbReference>
<accession>A0A250XIM4</accession>
<evidence type="ECO:0000313" key="1">
    <source>
        <dbReference type="EMBL" id="GAX82937.1"/>
    </source>
</evidence>